<reference evidence="2 3" key="1">
    <citation type="submission" date="2018-12" db="EMBL/GenBank/DDBJ databases">
        <title>Sphingomonas sp. HMF7854 Genome sequencing and assembly.</title>
        <authorList>
            <person name="Cha I."/>
            <person name="Kang H."/>
            <person name="Kim H."/>
            <person name="Kang J."/>
            <person name="Joh K."/>
        </authorList>
    </citation>
    <scope>NUCLEOTIDE SEQUENCE [LARGE SCALE GENOMIC DNA]</scope>
    <source>
        <strain evidence="2 3">HMF7854</strain>
    </source>
</reference>
<keyword evidence="3" id="KW-1185">Reference proteome</keyword>
<dbReference type="RefSeq" id="WP_126719632.1">
    <property type="nucleotide sequence ID" value="NZ_RWJF01000001.1"/>
</dbReference>
<keyword evidence="1" id="KW-1133">Transmembrane helix</keyword>
<gene>
    <name evidence="2" type="ORF">HMF7854_13235</name>
</gene>
<accession>A0A3R9YK47</accession>
<name>A0A3R9YK47_9SPHN</name>
<dbReference type="Proteomes" id="UP000274661">
    <property type="component" value="Unassembled WGS sequence"/>
</dbReference>
<proteinExistence type="predicted"/>
<dbReference type="OrthoDB" id="7571016at2"/>
<organism evidence="2 3">
    <name type="scientific">Sphingomonas ginkgonis</name>
    <dbReference type="NCBI Taxonomy" id="2315330"/>
    <lineage>
        <taxon>Bacteria</taxon>
        <taxon>Pseudomonadati</taxon>
        <taxon>Pseudomonadota</taxon>
        <taxon>Alphaproteobacteria</taxon>
        <taxon>Sphingomonadales</taxon>
        <taxon>Sphingomonadaceae</taxon>
        <taxon>Sphingomonas</taxon>
    </lineage>
</organism>
<keyword evidence="1" id="KW-0812">Transmembrane</keyword>
<dbReference type="EMBL" id="RWJF01000001">
    <property type="protein sequence ID" value="RST31692.1"/>
    <property type="molecule type" value="Genomic_DNA"/>
</dbReference>
<dbReference type="AlphaFoldDB" id="A0A3R9YK47"/>
<evidence type="ECO:0000313" key="3">
    <source>
        <dbReference type="Proteomes" id="UP000274661"/>
    </source>
</evidence>
<protein>
    <submittedName>
        <fullName evidence="2">Uncharacterized protein</fullName>
    </submittedName>
</protein>
<keyword evidence="1" id="KW-0472">Membrane</keyword>
<evidence type="ECO:0000313" key="2">
    <source>
        <dbReference type="EMBL" id="RST31692.1"/>
    </source>
</evidence>
<evidence type="ECO:0000256" key="1">
    <source>
        <dbReference type="SAM" id="Phobius"/>
    </source>
</evidence>
<feature type="transmembrane region" description="Helical" evidence="1">
    <location>
        <begin position="21"/>
        <end position="38"/>
    </location>
</feature>
<comment type="caution">
    <text evidence="2">The sequence shown here is derived from an EMBL/GenBank/DDBJ whole genome shotgun (WGS) entry which is preliminary data.</text>
</comment>
<sequence length="171" mass="17985">MTSREEEARQTRRRWINIGELIALLALIVSALGLWNGWNGPSRSEPAPASAPTGPKSVPLALRGRVSDEGRTLTIAPADPSHALDQLTLTAAGKPPVTTGSDGQLAASDVEPLLAGGKREGAGSLPVTIAARYIEQGADRRGGGRYVIAYRWRGGGLFSGHSLQLTGFHRG</sequence>